<dbReference type="GO" id="GO:0005829">
    <property type="term" value="C:cytosol"/>
    <property type="evidence" value="ECO:0007669"/>
    <property type="project" value="TreeGrafter"/>
</dbReference>
<dbReference type="InterPro" id="IPR006140">
    <property type="entry name" value="D-isomer_DH_NAD-bd"/>
</dbReference>
<feature type="domain" description="D-isomer specific 2-hydroxyacid dehydrogenase NAD-binding" evidence="6">
    <location>
        <begin position="109"/>
        <end position="280"/>
    </location>
</feature>
<evidence type="ECO:0000256" key="4">
    <source>
        <dbReference type="RuleBase" id="RU003719"/>
    </source>
</evidence>
<dbReference type="RefSeq" id="WP_142663824.1">
    <property type="nucleotide sequence ID" value="NZ_FXTK01000013.1"/>
</dbReference>
<feature type="domain" description="D-isomer specific 2-hydroxyacid dehydrogenase catalytic" evidence="5">
    <location>
        <begin position="5"/>
        <end position="312"/>
    </location>
</feature>
<name>A0A521EK05_9RHOB</name>
<dbReference type="PANTHER" id="PTHR10996:SF178">
    <property type="entry name" value="2-HYDROXYACID DEHYDROGENASE YGL185C-RELATED"/>
    <property type="match status" value="1"/>
</dbReference>
<keyword evidence="8" id="KW-1185">Reference proteome</keyword>
<dbReference type="InterPro" id="IPR050223">
    <property type="entry name" value="D-isomer_2-hydroxyacid_DH"/>
</dbReference>
<dbReference type="EMBL" id="FXTK01000013">
    <property type="protein sequence ID" value="SMO83470.1"/>
    <property type="molecule type" value="Genomic_DNA"/>
</dbReference>
<evidence type="ECO:0000256" key="2">
    <source>
        <dbReference type="ARBA" id="ARBA00023002"/>
    </source>
</evidence>
<gene>
    <name evidence="7" type="ORF">SAMN06265221_11370</name>
</gene>
<dbReference type="InterPro" id="IPR036291">
    <property type="entry name" value="NAD(P)-bd_dom_sf"/>
</dbReference>
<comment type="similarity">
    <text evidence="4">Belongs to the D-isomer specific 2-hydroxyacid dehydrogenase family.</text>
</comment>
<dbReference type="FunFam" id="3.40.50.720:FF:000213">
    <property type="entry name" value="Putative 2-hydroxyacid dehydrogenase"/>
    <property type="match status" value="1"/>
</dbReference>
<dbReference type="InterPro" id="IPR006139">
    <property type="entry name" value="D-isomer_2_OHA_DH_cat_dom"/>
</dbReference>
<sequence length="312" mass="33357">MKPDVLVAVPLRPAQMNALEENYTLHRLDLAADPDALLVQAGPVCRAMVVNGHYHVDKPLLDRLPALELVACSSAGYEPMDLPEMTRRGIKLTNTSDALVEDVANMAILLMLAARRQFVQADAYVRSGDWGRQGMFPLTASTHAKRTGIVGLGNIGRAIATRCTALGHQIGYFGRSRKPVDYAFYDDLTALADWADILIVATPGGPDTEGLISAQVIKALGPQGTLVSVARGSVTDEAALIAALRDGRLASAGLDVYLNEPNPDPALTALPNAVFYPHHASGTVETRDRMAQLALDNIAAFYAGRPLLTPVN</sequence>
<keyword evidence="2 4" id="KW-0560">Oxidoreductase</keyword>
<dbReference type="AlphaFoldDB" id="A0A521EK05"/>
<dbReference type="GO" id="GO:0030267">
    <property type="term" value="F:glyoxylate reductase (NADPH) activity"/>
    <property type="evidence" value="ECO:0007669"/>
    <property type="project" value="TreeGrafter"/>
</dbReference>
<evidence type="ECO:0000313" key="8">
    <source>
        <dbReference type="Proteomes" id="UP000319014"/>
    </source>
</evidence>
<evidence type="ECO:0000256" key="1">
    <source>
        <dbReference type="ARBA" id="ARBA00022857"/>
    </source>
</evidence>
<keyword evidence="1" id="KW-0521">NADP</keyword>
<dbReference type="CDD" id="cd12156">
    <property type="entry name" value="HPPR"/>
    <property type="match status" value="1"/>
</dbReference>
<dbReference type="Pfam" id="PF00389">
    <property type="entry name" value="2-Hacid_dh"/>
    <property type="match status" value="1"/>
</dbReference>
<evidence type="ECO:0000313" key="7">
    <source>
        <dbReference type="EMBL" id="SMO83470.1"/>
    </source>
</evidence>
<dbReference type="GO" id="GO:0051287">
    <property type="term" value="F:NAD binding"/>
    <property type="evidence" value="ECO:0007669"/>
    <property type="project" value="InterPro"/>
</dbReference>
<dbReference type="Proteomes" id="UP000319014">
    <property type="component" value="Unassembled WGS sequence"/>
</dbReference>
<evidence type="ECO:0000259" key="5">
    <source>
        <dbReference type="Pfam" id="PF00389"/>
    </source>
</evidence>
<proteinExistence type="inferred from homology"/>
<dbReference type="Gene3D" id="3.40.50.720">
    <property type="entry name" value="NAD(P)-binding Rossmann-like Domain"/>
    <property type="match status" value="2"/>
</dbReference>
<dbReference type="Pfam" id="PF02826">
    <property type="entry name" value="2-Hacid_dh_C"/>
    <property type="match status" value="1"/>
</dbReference>
<reference evidence="7 8" key="1">
    <citation type="submission" date="2017-05" db="EMBL/GenBank/DDBJ databases">
        <authorList>
            <person name="Varghese N."/>
            <person name="Submissions S."/>
        </authorList>
    </citation>
    <scope>NUCLEOTIDE SEQUENCE [LARGE SCALE GENOMIC DNA]</scope>
    <source>
        <strain evidence="7 8">DSM 100094</strain>
    </source>
</reference>
<keyword evidence="3" id="KW-0520">NAD</keyword>
<protein>
    <submittedName>
        <fullName evidence="7">Lactate dehydrogenase</fullName>
    </submittedName>
</protein>
<evidence type="ECO:0000256" key="3">
    <source>
        <dbReference type="ARBA" id="ARBA00023027"/>
    </source>
</evidence>
<organism evidence="7 8">
    <name type="scientific">Paracoccus laeviglucosivorans</name>
    <dbReference type="NCBI Taxonomy" id="1197861"/>
    <lineage>
        <taxon>Bacteria</taxon>
        <taxon>Pseudomonadati</taxon>
        <taxon>Pseudomonadota</taxon>
        <taxon>Alphaproteobacteria</taxon>
        <taxon>Rhodobacterales</taxon>
        <taxon>Paracoccaceae</taxon>
        <taxon>Paracoccus</taxon>
    </lineage>
</organism>
<accession>A0A521EK05</accession>
<evidence type="ECO:0000259" key="6">
    <source>
        <dbReference type="Pfam" id="PF02826"/>
    </source>
</evidence>
<dbReference type="SUPFAM" id="SSF52283">
    <property type="entry name" value="Formate/glycerate dehydrogenase catalytic domain-like"/>
    <property type="match status" value="1"/>
</dbReference>
<dbReference type="SUPFAM" id="SSF51735">
    <property type="entry name" value="NAD(P)-binding Rossmann-fold domains"/>
    <property type="match status" value="1"/>
</dbReference>
<dbReference type="GO" id="GO:0016618">
    <property type="term" value="F:hydroxypyruvate reductase [NAD(P)H] activity"/>
    <property type="evidence" value="ECO:0007669"/>
    <property type="project" value="TreeGrafter"/>
</dbReference>
<dbReference type="PANTHER" id="PTHR10996">
    <property type="entry name" value="2-HYDROXYACID DEHYDROGENASE-RELATED"/>
    <property type="match status" value="1"/>
</dbReference>
<dbReference type="OrthoDB" id="9793626at2"/>